<organism evidence="2 3">
    <name type="scientific">Thermobaculum terrenum (strain ATCC BAA-798 / CCMEE 7001 / YNP1)</name>
    <dbReference type="NCBI Taxonomy" id="525904"/>
    <lineage>
        <taxon>Bacteria</taxon>
        <taxon>Bacillati</taxon>
        <taxon>Chloroflexota</taxon>
        <taxon>Chloroflexia</taxon>
        <taxon>Candidatus Thermobaculales</taxon>
        <taxon>Candidatus Thermobaculaceae</taxon>
        <taxon>Thermobaculum</taxon>
    </lineage>
</organism>
<protein>
    <submittedName>
        <fullName evidence="2">Transcriptional regulator, MerR family</fullName>
    </submittedName>
</protein>
<dbReference type="EMBL" id="CP001826">
    <property type="protein sequence ID" value="ACZ43194.1"/>
    <property type="molecule type" value="Genomic_DNA"/>
</dbReference>
<gene>
    <name evidence="2" type="ordered locus">Tter_2295</name>
</gene>
<dbReference type="STRING" id="525904.Tter_2295"/>
<accession>D1CHH3</accession>
<dbReference type="GO" id="GO:0003677">
    <property type="term" value="F:DNA binding"/>
    <property type="evidence" value="ECO:0007669"/>
    <property type="project" value="InterPro"/>
</dbReference>
<dbReference type="SUPFAM" id="SSF46955">
    <property type="entry name" value="Putative DNA-binding domain"/>
    <property type="match status" value="1"/>
</dbReference>
<reference evidence="3" key="1">
    <citation type="journal article" date="2010" name="Stand. Genomic Sci.">
        <title>Complete genome sequence of 'Thermobaculum terrenum' type strain (YNP1).</title>
        <authorList>
            <person name="Kiss H."/>
            <person name="Cleland D."/>
            <person name="Lapidus A."/>
            <person name="Lucas S."/>
            <person name="Glavina Del Rio T."/>
            <person name="Nolan M."/>
            <person name="Tice H."/>
            <person name="Han C."/>
            <person name="Goodwin L."/>
            <person name="Pitluck S."/>
            <person name="Liolios K."/>
            <person name="Ivanova N."/>
            <person name="Mavromatis K."/>
            <person name="Ovchinnikova G."/>
            <person name="Pati A."/>
            <person name="Chen A."/>
            <person name="Palaniappan K."/>
            <person name="Land M."/>
            <person name="Hauser L."/>
            <person name="Chang Y."/>
            <person name="Jeffries C."/>
            <person name="Lu M."/>
            <person name="Brettin T."/>
            <person name="Detter J."/>
            <person name="Goker M."/>
            <person name="Tindall B."/>
            <person name="Beck B."/>
            <person name="McDermott T."/>
            <person name="Woyke T."/>
            <person name="Bristow J."/>
            <person name="Eisen J."/>
            <person name="Markowitz V."/>
            <person name="Hugenholtz P."/>
            <person name="Kyrpides N."/>
            <person name="Klenk H."/>
            <person name="Cheng J."/>
        </authorList>
    </citation>
    <scope>NUCLEOTIDE SEQUENCE [LARGE SCALE GENOMIC DNA]</scope>
    <source>
        <strain evidence="3">ATCC BAA-798 / YNP1</strain>
    </source>
</reference>
<keyword evidence="3" id="KW-1185">Reference proteome</keyword>
<dbReference type="Gene3D" id="1.10.1660.10">
    <property type="match status" value="1"/>
</dbReference>
<evidence type="ECO:0000259" key="1">
    <source>
        <dbReference type="PROSITE" id="PS50937"/>
    </source>
</evidence>
<evidence type="ECO:0000313" key="2">
    <source>
        <dbReference type="EMBL" id="ACZ43194.1"/>
    </source>
</evidence>
<dbReference type="AlphaFoldDB" id="D1CHH3"/>
<dbReference type="Pfam" id="PF13591">
    <property type="entry name" value="MerR_2"/>
    <property type="match status" value="1"/>
</dbReference>
<dbReference type="Proteomes" id="UP000000323">
    <property type="component" value="Chromosome 2"/>
</dbReference>
<name>D1CHH3_THET1</name>
<proteinExistence type="predicted"/>
<dbReference type="PROSITE" id="PS50937">
    <property type="entry name" value="HTH_MERR_2"/>
    <property type="match status" value="1"/>
</dbReference>
<evidence type="ECO:0000313" key="3">
    <source>
        <dbReference type="Proteomes" id="UP000000323"/>
    </source>
</evidence>
<sequence>MDQDKRLTYYRIETASQVVGMPPATIRYYARVGLVRTRREGREELLDEQEIARLRRIRRLREDLGINTAGVEVVMRLLDELESLRARLAETR</sequence>
<dbReference type="eggNOG" id="COG0789">
    <property type="taxonomic scope" value="Bacteria"/>
</dbReference>
<dbReference type="KEGG" id="ttr:Tter_2295"/>
<dbReference type="InterPro" id="IPR009061">
    <property type="entry name" value="DNA-bd_dom_put_sf"/>
</dbReference>
<dbReference type="InterPro" id="IPR000551">
    <property type="entry name" value="MerR-type_HTH_dom"/>
</dbReference>
<dbReference type="GO" id="GO:0006355">
    <property type="term" value="P:regulation of DNA-templated transcription"/>
    <property type="evidence" value="ECO:0007669"/>
    <property type="project" value="InterPro"/>
</dbReference>
<dbReference type="HOGENOM" id="CLU_060077_7_3_0"/>
<feature type="domain" description="HTH merR-type" evidence="1">
    <location>
        <begin position="9"/>
        <end position="77"/>
    </location>
</feature>
<dbReference type="SMART" id="SM00422">
    <property type="entry name" value="HTH_MERR"/>
    <property type="match status" value="1"/>
</dbReference>